<dbReference type="RefSeq" id="XP_047780234.1">
    <property type="nucleotide sequence ID" value="XM_047919115.1"/>
</dbReference>
<proteinExistence type="predicted"/>
<keyword evidence="2" id="KW-1185">Reference proteome</keyword>
<dbReference type="Proteomes" id="UP000814176">
    <property type="component" value="Unassembled WGS sequence"/>
</dbReference>
<dbReference type="GeneID" id="71999847"/>
<organism evidence="1 2">
    <name type="scientific">Rhodofomes roseus</name>
    <dbReference type="NCBI Taxonomy" id="34475"/>
    <lineage>
        <taxon>Eukaryota</taxon>
        <taxon>Fungi</taxon>
        <taxon>Dikarya</taxon>
        <taxon>Basidiomycota</taxon>
        <taxon>Agaricomycotina</taxon>
        <taxon>Agaricomycetes</taxon>
        <taxon>Polyporales</taxon>
        <taxon>Rhodofomes</taxon>
    </lineage>
</organism>
<reference evidence="1 2" key="1">
    <citation type="journal article" date="2021" name="Environ. Microbiol.">
        <title>Gene family expansions and transcriptome signatures uncover fungal adaptations to wood decay.</title>
        <authorList>
            <person name="Hage H."/>
            <person name="Miyauchi S."/>
            <person name="Viragh M."/>
            <person name="Drula E."/>
            <person name="Min B."/>
            <person name="Chaduli D."/>
            <person name="Navarro D."/>
            <person name="Favel A."/>
            <person name="Norest M."/>
            <person name="Lesage-Meessen L."/>
            <person name="Balint B."/>
            <person name="Merenyi Z."/>
            <person name="de Eugenio L."/>
            <person name="Morin E."/>
            <person name="Martinez A.T."/>
            <person name="Baldrian P."/>
            <person name="Stursova M."/>
            <person name="Martinez M.J."/>
            <person name="Novotny C."/>
            <person name="Magnuson J.K."/>
            <person name="Spatafora J.W."/>
            <person name="Maurice S."/>
            <person name="Pangilinan J."/>
            <person name="Andreopoulos W."/>
            <person name="LaButti K."/>
            <person name="Hundley H."/>
            <person name="Na H."/>
            <person name="Kuo A."/>
            <person name="Barry K."/>
            <person name="Lipzen A."/>
            <person name="Henrissat B."/>
            <person name="Riley R."/>
            <person name="Ahrendt S."/>
            <person name="Nagy L.G."/>
            <person name="Grigoriev I.V."/>
            <person name="Martin F."/>
            <person name="Rosso M.N."/>
        </authorList>
    </citation>
    <scope>NUCLEOTIDE SEQUENCE [LARGE SCALE GENOMIC DNA]</scope>
    <source>
        <strain evidence="1 2">CIRM-BRFM 1785</strain>
    </source>
</reference>
<evidence type="ECO:0000313" key="1">
    <source>
        <dbReference type="EMBL" id="KAH9838319.1"/>
    </source>
</evidence>
<comment type="caution">
    <text evidence="1">The sequence shown here is derived from an EMBL/GenBank/DDBJ whole genome shotgun (WGS) entry which is preliminary data.</text>
</comment>
<name>A0ABQ8KK23_9APHY</name>
<accession>A0ABQ8KK23</accession>
<evidence type="ECO:0000313" key="2">
    <source>
        <dbReference type="Proteomes" id="UP000814176"/>
    </source>
</evidence>
<dbReference type="EMBL" id="JADCUA010000007">
    <property type="protein sequence ID" value="KAH9838319.1"/>
    <property type="molecule type" value="Genomic_DNA"/>
</dbReference>
<protein>
    <submittedName>
        <fullName evidence="1">Uncharacterized protein</fullName>
    </submittedName>
</protein>
<sequence>MLAAAGRWPVKRCQACLMSSALHESNVAAEWIEPISTQILRPALPDQRGFSSVYHYGVQAPGAGARSWMGRHTRFNRSNVSNSQGTAAVFLSQSPRCETASVLRCCSCCRVRCTQALSLSTPTLRRNDSDAGRYRGGKVVGARSQCRVFRRSGLALSDAIVCQCLLKCVRVWAARHPALNSDERLNALLFLPAPLSVRRHHYRCRIISSSGRGPWQDLRLDTQC</sequence>
<gene>
    <name evidence="1" type="ORF">C8Q71DRAFT_522745</name>
</gene>